<organism evidence="1 2">
    <name type="scientific">Nitrospirillum amazonense</name>
    <dbReference type="NCBI Taxonomy" id="28077"/>
    <lineage>
        <taxon>Bacteria</taxon>
        <taxon>Pseudomonadati</taxon>
        <taxon>Pseudomonadota</taxon>
        <taxon>Alphaproteobacteria</taxon>
        <taxon>Rhodospirillales</taxon>
        <taxon>Azospirillaceae</taxon>
        <taxon>Nitrospirillum</taxon>
    </lineage>
</organism>
<keyword evidence="2" id="KW-1185">Reference proteome</keyword>
<comment type="caution">
    <text evidence="1">The sequence shown here is derived from an EMBL/GenBank/DDBJ whole genome shotgun (WGS) entry which is preliminary data.</text>
</comment>
<dbReference type="InterPro" id="IPR053842">
    <property type="entry name" value="NikA-like"/>
</dbReference>
<dbReference type="Proteomes" id="UP000315751">
    <property type="component" value="Unassembled WGS sequence"/>
</dbReference>
<sequence length="93" mass="9748">MAPFTTPSSQARTTRVSALVTKTERSVITARARAAGLSVSAYLRLCALDDAPDTNSQALAQVDRLIAGMEADLDAATAVLDATLRRLEGPCCP</sequence>
<name>A0A560GGP1_9PROT</name>
<accession>A0A560GGP1</accession>
<gene>
    <name evidence="1" type="ORF">FBZ90_1366</name>
</gene>
<reference evidence="1 2" key="1">
    <citation type="submission" date="2019-06" db="EMBL/GenBank/DDBJ databases">
        <title>Genomic Encyclopedia of Type Strains, Phase IV (KMG-V): Genome sequencing to study the core and pangenomes of soil and plant-associated prokaryotes.</title>
        <authorList>
            <person name="Whitman W."/>
        </authorList>
    </citation>
    <scope>NUCLEOTIDE SEQUENCE [LARGE SCALE GENOMIC DNA]</scope>
    <source>
        <strain evidence="1 2">BR 11622</strain>
    </source>
</reference>
<protein>
    <submittedName>
        <fullName evidence="1">Uncharacterized protein</fullName>
    </submittedName>
</protein>
<evidence type="ECO:0000313" key="2">
    <source>
        <dbReference type="Proteomes" id="UP000315751"/>
    </source>
</evidence>
<evidence type="ECO:0000313" key="1">
    <source>
        <dbReference type="EMBL" id="TWB33103.1"/>
    </source>
</evidence>
<dbReference type="EMBL" id="VITR01000036">
    <property type="protein sequence ID" value="TWB33103.1"/>
    <property type="molecule type" value="Genomic_DNA"/>
</dbReference>
<dbReference type="Pfam" id="PF21983">
    <property type="entry name" value="NikA-like"/>
    <property type="match status" value="1"/>
</dbReference>
<dbReference type="AlphaFoldDB" id="A0A560GGP1"/>
<proteinExistence type="predicted"/>